<proteinExistence type="predicted"/>
<dbReference type="GO" id="GO:0004523">
    <property type="term" value="F:RNA-DNA hybrid ribonuclease activity"/>
    <property type="evidence" value="ECO:0007669"/>
    <property type="project" value="UniProtKB-EC"/>
</dbReference>
<sequence>MQRPAEVMTSRIHSGTSRDAPSTSFANSSANSAVGDASMPKKKMKSTGGRAHQRITLTFELPMQQSTPSVTLLGPVCIALRGCNGSVNTAAPHLPDVGGRCSRGSLRHISMARHSAPWPRASEPSPTPPHGQVPSAQMKARHSQTSLHTQLSHRIIEYSAHWIRTPPAACGPCAYGPAAS</sequence>
<organism evidence="2 3">
    <name type="scientific">Trypanosoma rangeli</name>
    <dbReference type="NCBI Taxonomy" id="5698"/>
    <lineage>
        <taxon>Eukaryota</taxon>
        <taxon>Discoba</taxon>
        <taxon>Euglenozoa</taxon>
        <taxon>Kinetoplastea</taxon>
        <taxon>Metakinetoplastina</taxon>
        <taxon>Trypanosomatida</taxon>
        <taxon>Trypanosomatidae</taxon>
        <taxon>Trypanosoma</taxon>
        <taxon>Herpetosoma</taxon>
    </lineage>
</organism>
<evidence type="ECO:0000313" key="2">
    <source>
        <dbReference type="EMBL" id="RNE95581.1"/>
    </source>
</evidence>
<feature type="compositionally biased region" description="Low complexity" evidence="1">
    <location>
        <begin position="20"/>
        <end position="33"/>
    </location>
</feature>
<gene>
    <name evidence="2" type="ORF">TraAM80_10184</name>
</gene>
<comment type="caution">
    <text evidence="2">The sequence shown here is derived from an EMBL/GenBank/DDBJ whole genome shotgun (WGS) entry which is preliminary data.</text>
</comment>
<keyword evidence="2" id="KW-0378">Hydrolase</keyword>
<evidence type="ECO:0000313" key="3">
    <source>
        <dbReference type="Proteomes" id="UP000283634"/>
    </source>
</evidence>
<protein>
    <submittedName>
        <fullName evidence="2">Telomerase reverse transcriptase/ribonuclease HI</fullName>
        <ecNumber evidence="2">2.7.7.49</ecNumber>
        <ecNumber evidence="2">3.1.26.4</ecNumber>
    </submittedName>
</protein>
<dbReference type="GeneID" id="40334117"/>
<feature type="region of interest" description="Disordered" evidence="1">
    <location>
        <begin position="1"/>
        <end position="49"/>
    </location>
</feature>
<keyword evidence="3" id="KW-1185">Reference proteome</keyword>
<reference evidence="2 3" key="1">
    <citation type="journal article" date="2018" name="BMC Genomics">
        <title>Genomic comparison of Trypanosoma conorhini and Trypanosoma rangeli to Trypanosoma cruzi strains of high and low virulence.</title>
        <authorList>
            <person name="Bradwell K.R."/>
            <person name="Koparde V.N."/>
            <person name="Matveyev A.V."/>
            <person name="Serrano M.G."/>
            <person name="Alves J.M."/>
            <person name="Parikh H."/>
            <person name="Huang B."/>
            <person name="Lee V."/>
            <person name="Espinosa-Alvarez O."/>
            <person name="Ortiz P.A."/>
            <person name="Costa-Martins A.G."/>
            <person name="Teixeira M.M."/>
            <person name="Buck G.A."/>
        </authorList>
    </citation>
    <scope>NUCLEOTIDE SEQUENCE [LARGE SCALE GENOMIC DNA]</scope>
    <source>
        <strain evidence="2 3">AM80</strain>
    </source>
</reference>
<dbReference type="EMBL" id="MKGL01000834">
    <property type="protein sequence ID" value="RNE95581.1"/>
    <property type="molecule type" value="Genomic_DNA"/>
</dbReference>
<keyword evidence="2" id="KW-0548">Nucleotidyltransferase</keyword>
<keyword evidence="2" id="KW-0695">RNA-directed DNA polymerase</keyword>
<keyword evidence="2" id="KW-0808">Transferase</keyword>
<dbReference type="GO" id="GO:0003964">
    <property type="term" value="F:RNA-directed DNA polymerase activity"/>
    <property type="evidence" value="ECO:0007669"/>
    <property type="project" value="UniProtKB-KW"/>
</dbReference>
<dbReference type="RefSeq" id="XP_029233323.1">
    <property type="nucleotide sequence ID" value="XM_029386823.1"/>
</dbReference>
<dbReference type="EC" id="2.7.7.49" evidence="2"/>
<dbReference type="AlphaFoldDB" id="A0A422MQW2"/>
<feature type="region of interest" description="Disordered" evidence="1">
    <location>
        <begin position="113"/>
        <end position="149"/>
    </location>
</feature>
<evidence type="ECO:0000256" key="1">
    <source>
        <dbReference type="SAM" id="MobiDB-lite"/>
    </source>
</evidence>
<dbReference type="EC" id="3.1.26.4" evidence="2"/>
<name>A0A422MQW2_TRYRA</name>
<accession>A0A422MQW2</accession>
<dbReference type="Proteomes" id="UP000283634">
    <property type="component" value="Unassembled WGS sequence"/>
</dbReference>